<accession>A0A9E7KH69</accession>
<name>A0A9E7KH69_9LILI</name>
<dbReference type="Proteomes" id="UP001055439">
    <property type="component" value="Chromosome 7"/>
</dbReference>
<evidence type="ECO:0000313" key="2">
    <source>
        <dbReference type="EMBL" id="URE16444.1"/>
    </source>
</evidence>
<protein>
    <submittedName>
        <fullName evidence="2">Uncharacterized protein</fullName>
    </submittedName>
</protein>
<proteinExistence type="predicted"/>
<sequence>MGTITKRDHTIEDRLNEVLHRKRPRDPLGYRTNTCPSKKPWKSHDRGSKRRHQSLPDTLEQDLGDPKGSAREGQQ</sequence>
<evidence type="ECO:0000256" key="1">
    <source>
        <dbReference type="SAM" id="MobiDB-lite"/>
    </source>
</evidence>
<reference evidence="2" key="1">
    <citation type="submission" date="2022-05" db="EMBL/GenBank/DDBJ databases">
        <title>The Musa troglodytarum L. genome provides insights into the mechanism of non-climacteric behaviour and enrichment of carotenoids.</title>
        <authorList>
            <person name="Wang J."/>
        </authorList>
    </citation>
    <scope>NUCLEOTIDE SEQUENCE</scope>
    <source>
        <tissue evidence="2">Leaf</tissue>
    </source>
</reference>
<dbReference type="EMBL" id="CP097509">
    <property type="protein sequence ID" value="URE16444.1"/>
    <property type="molecule type" value="Genomic_DNA"/>
</dbReference>
<feature type="region of interest" description="Disordered" evidence="1">
    <location>
        <begin position="1"/>
        <end position="75"/>
    </location>
</feature>
<feature type="compositionally biased region" description="Basic and acidic residues" evidence="1">
    <location>
        <begin position="64"/>
        <end position="75"/>
    </location>
</feature>
<dbReference type="AlphaFoldDB" id="A0A9E7KH69"/>
<keyword evidence="3" id="KW-1185">Reference proteome</keyword>
<gene>
    <name evidence="2" type="ORF">MUK42_02573</name>
</gene>
<evidence type="ECO:0000313" key="3">
    <source>
        <dbReference type="Proteomes" id="UP001055439"/>
    </source>
</evidence>
<organism evidence="2 3">
    <name type="scientific">Musa troglodytarum</name>
    <name type="common">fe'i banana</name>
    <dbReference type="NCBI Taxonomy" id="320322"/>
    <lineage>
        <taxon>Eukaryota</taxon>
        <taxon>Viridiplantae</taxon>
        <taxon>Streptophyta</taxon>
        <taxon>Embryophyta</taxon>
        <taxon>Tracheophyta</taxon>
        <taxon>Spermatophyta</taxon>
        <taxon>Magnoliopsida</taxon>
        <taxon>Liliopsida</taxon>
        <taxon>Zingiberales</taxon>
        <taxon>Musaceae</taxon>
        <taxon>Musa</taxon>
    </lineage>
</organism>
<feature type="compositionally biased region" description="Basic and acidic residues" evidence="1">
    <location>
        <begin position="1"/>
        <end position="19"/>
    </location>
</feature>